<reference evidence="3 4" key="1">
    <citation type="submission" date="2022-06" db="EMBL/GenBank/DDBJ databases">
        <title>Genomic Encyclopedia of Archaeal and Bacterial Type Strains, Phase II (KMG-II): from individual species to whole genera.</title>
        <authorList>
            <person name="Goeker M."/>
        </authorList>
    </citation>
    <scope>NUCLEOTIDE SEQUENCE [LARGE SCALE GENOMIC DNA]</scope>
    <source>
        <strain evidence="3 4">DSM 45037</strain>
    </source>
</reference>
<dbReference type="Gene3D" id="3.40.50.300">
    <property type="entry name" value="P-loop containing nucleotide triphosphate hydrolases"/>
    <property type="match status" value="1"/>
</dbReference>
<evidence type="ECO:0000313" key="4">
    <source>
        <dbReference type="Proteomes" id="UP001205740"/>
    </source>
</evidence>
<dbReference type="Proteomes" id="UP001205740">
    <property type="component" value="Unassembled WGS sequence"/>
</dbReference>
<dbReference type="PANTHER" id="PTHR34383">
    <property type="entry name" value="POLYPHOSPHATE:AMP PHOSPHOTRANSFERASE-RELATED"/>
    <property type="match status" value="1"/>
</dbReference>
<proteinExistence type="predicted"/>
<sequence>MSSSDAPLSVDILRPSAMGPIADVDPRDTPGFDGGKSAGKAIRKARGEVLADLQERLYAHGRSGDPRSVLLVLQGMDTSGKGGIVRHVMGMVDPQGVSHASFGKPTDEELAHHFLWRIRKKVPAAGQIGVFDRSHYEDVLVVRVHELVPHDVWASRYDTITEFERELVRTETTVVKVFLHISHDEQRDRLARRLDRPDKYWKYNPGDVDERRYWSAYQEAYQAVLDRTDIDEAPWFVVPADHKWFARLAVTEILIEALSHLDLRWPAPDLDVDVEKKRLAES</sequence>
<evidence type="ECO:0000256" key="1">
    <source>
        <dbReference type="SAM" id="MobiDB-lite"/>
    </source>
</evidence>
<gene>
    <name evidence="3" type="ORF">LX12_003252</name>
</gene>
<evidence type="ECO:0000259" key="2">
    <source>
        <dbReference type="Pfam" id="PF03976"/>
    </source>
</evidence>
<name>A0ABT1H621_9NOCA</name>
<dbReference type="InterPro" id="IPR022300">
    <property type="entry name" value="PPK2-rel_1"/>
</dbReference>
<dbReference type="SUPFAM" id="SSF52540">
    <property type="entry name" value="P-loop containing nucleoside triphosphate hydrolases"/>
    <property type="match status" value="1"/>
</dbReference>
<dbReference type="InterPro" id="IPR027417">
    <property type="entry name" value="P-loop_NTPase"/>
</dbReference>
<dbReference type="InterPro" id="IPR022488">
    <property type="entry name" value="PPK2-related"/>
</dbReference>
<dbReference type="PANTHER" id="PTHR34383:SF3">
    <property type="entry name" value="POLYPHOSPHATE:AMP PHOSPHOTRANSFERASE"/>
    <property type="match status" value="1"/>
</dbReference>
<dbReference type="Pfam" id="PF03976">
    <property type="entry name" value="PPK2"/>
    <property type="match status" value="1"/>
</dbReference>
<evidence type="ECO:0000313" key="3">
    <source>
        <dbReference type="EMBL" id="MCP2162048.1"/>
    </source>
</evidence>
<feature type="region of interest" description="Disordered" evidence="1">
    <location>
        <begin position="17"/>
        <end position="39"/>
    </location>
</feature>
<accession>A0ABT1H621</accession>
<dbReference type="RefSeq" id="WP_253655624.1">
    <property type="nucleotide sequence ID" value="NZ_BAAAOE010000005.1"/>
</dbReference>
<dbReference type="EMBL" id="JAMTCG010000006">
    <property type="protein sequence ID" value="MCP2162048.1"/>
    <property type="molecule type" value="Genomic_DNA"/>
</dbReference>
<protein>
    <submittedName>
        <fullName evidence="3">Polyphosphate:nucleotide phosphotransferase, PPK2 family</fullName>
    </submittedName>
</protein>
<dbReference type="NCBIfam" id="TIGR03709">
    <property type="entry name" value="PPK2_rel_1"/>
    <property type="match status" value="1"/>
</dbReference>
<comment type="caution">
    <text evidence="3">The sequence shown here is derived from an EMBL/GenBank/DDBJ whole genome shotgun (WGS) entry which is preliminary data.</text>
</comment>
<keyword evidence="4" id="KW-1185">Reference proteome</keyword>
<feature type="domain" description="Polyphosphate kinase-2-related" evidence="2">
    <location>
        <begin position="48"/>
        <end position="260"/>
    </location>
</feature>
<organism evidence="3 4">
    <name type="scientific">Williamsia serinedens</name>
    <dbReference type="NCBI Taxonomy" id="391736"/>
    <lineage>
        <taxon>Bacteria</taxon>
        <taxon>Bacillati</taxon>
        <taxon>Actinomycetota</taxon>
        <taxon>Actinomycetes</taxon>
        <taxon>Mycobacteriales</taxon>
        <taxon>Nocardiaceae</taxon>
        <taxon>Williamsia</taxon>
    </lineage>
</organism>